<reference evidence="1" key="1">
    <citation type="submission" date="2025-03" db="EMBL/GenBank/DDBJ databases">
        <authorList>
            <consortium name="ELIXIR-Norway"/>
            <consortium name="Elixir Norway"/>
        </authorList>
    </citation>
    <scope>NUCLEOTIDE SEQUENCE</scope>
</reference>
<evidence type="ECO:0000313" key="2">
    <source>
        <dbReference type="Proteomes" id="UP001162501"/>
    </source>
</evidence>
<dbReference type="Proteomes" id="UP001162501">
    <property type="component" value="Chromosome 34"/>
</dbReference>
<accession>A0ACB1MKV3</accession>
<evidence type="ECO:0000313" key="1">
    <source>
        <dbReference type="EMBL" id="CAN0500976.1"/>
    </source>
</evidence>
<dbReference type="EMBL" id="OZ243562">
    <property type="protein sequence ID" value="CAN0500976.1"/>
    <property type="molecule type" value="Genomic_DNA"/>
</dbReference>
<name>A0ACB1MKV3_RANTA</name>
<sequence length="261" mass="27009">MSGCSRRGSGEGSAGSLGPLRALALPRGGPTSDLNPVSQSLHQGLRSELNAAPGACRAPAESAEGGGPFPWARWPPVAAEAGWASEEHCEEQLLASEPPWGAEVAVGHCVARETQTEAARAEVTGKPHASLWRPRCRPYGSPGSRPPTHGHTHVAARPPTHGHTHVAARPPTHGHTHVAAMRGRKTMLEVASTLTVERREVGGVRATLASVSFCSSRLREAKSRAAASGAGLSVAQVFSCPTHSGFSPSLGAEGLNLAPQT</sequence>
<protein>
    <submittedName>
        <fullName evidence="1">Uncharacterized protein</fullName>
    </submittedName>
</protein>
<gene>
    <name evidence="1" type="ORF">MRATA1EN22A_LOCUS22295</name>
</gene>
<proteinExistence type="predicted"/>
<organism evidence="1 2">
    <name type="scientific">Rangifer tarandus platyrhynchus</name>
    <name type="common">Svalbard reindeer</name>
    <dbReference type="NCBI Taxonomy" id="3082113"/>
    <lineage>
        <taxon>Eukaryota</taxon>
        <taxon>Metazoa</taxon>
        <taxon>Chordata</taxon>
        <taxon>Craniata</taxon>
        <taxon>Vertebrata</taxon>
        <taxon>Euteleostomi</taxon>
        <taxon>Mammalia</taxon>
        <taxon>Eutheria</taxon>
        <taxon>Laurasiatheria</taxon>
        <taxon>Artiodactyla</taxon>
        <taxon>Ruminantia</taxon>
        <taxon>Pecora</taxon>
        <taxon>Cervidae</taxon>
        <taxon>Odocoileinae</taxon>
        <taxon>Rangifer</taxon>
    </lineage>
</organism>